<evidence type="ECO:0000256" key="1">
    <source>
        <dbReference type="ARBA" id="ARBA00010768"/>
    </source>
</evidence>
<name>A0ABD1ZMX0_9MARC</name>
<dbReference type="Proteomes" id="UP001605036">
    <property type="component" value="Unassembled WGS sequence"/>
</dbReference>
<proteinExistence type="inferred from homology"/>
<dbReference type="PROSITE" id="PS50004">
    <property type="entry name" value="C2"/>
    <property type="match status" value="2"/>
</dbReference>
<organism evidence="3 4">
    <name type="scientific">Riccia fluitans</name>
    <dbReference type="NCBI Taxonomy" id="41844"/>
    <lineage>
        <taxon>Eukaryota</taxon>
        <taxon>Viridiplantae</taxon>
        <taxon>Streptophyta</taxon>
        <taxon>Embryophyta</taxon>
        <taxon>Marchantiophyta</taxon>
        <taxon>Marchantiopsida</taxon>
        <taxon>Marchantiidae</taxon>
        <taxon>Marchantiales</taxon>
        <taxon>Ricciaceae</taxon>
        <taxon>Riccia</taxon>
    </lineage>
</organism>
<dbReference type="InterPro" id="IPR035892">
    <property type="entry name" value="C2_domain_sf"/>
</dbReference>
<dbReference type="PANTHER" id="PTHR11200:SF291">
    <property type="entry name" value="INOSITOL 5-PHOSPHATASE"/>
    <property type="match status" value="1"/>
</dbReference>
<evidence type="ECO:0000313" key="4">
    <source>
        <dbReference type="Proteomes" id="UP001605036"/>
    </source>
</evidence>
<dbReference type="SMART" id="SM00239">
    <property type="entry name" value="C2"/>
    <property type="match status" value="2"/>
</dbReference>
<dbReference type="InterPro" id="IPR000300">
    <property type="entry name" value="IPPc"/>
</dbReference>
<dbReference type="InterPro" id="IPR046985">
    <property type="entry name" value="IP5"/>
</dbReference>
<dbReference type="InterPro" id="IPR036691">
    <property type="entry name" value="Endo/exonu/phosph_ase_sf"/>
</dbReference>
<comment type="similarity">
    <text evidence="1">Belongs to the inositol polyphosphate 5-phosphatase family.</text>
</comment>
<dbReference type="SUPFAM" id="SSF49562">
    <property type="entry name" value="C2 domain (Calcium/lipid-binding domain, CaLB)"/>
    <property type="match status" value="2"/>
</dbReference>
<evidence type="ECO:0000313" key="3">
    <source>
        <dbReference type="EMBL" id="KAL2651579.1"/>
    </source>
</evidence>
<dbReference type="PANTHER" id="PTHR11200">
    <property type="entry name" value="INOSITOL 5-PHOSPHATASE"/>
    <property type="match status" value="1"/>
</dbReference>
<dbReference type="Pfam" id="PF00168">
    <property type="entry name" value="C2"/>
    <property type="match status" value="2"/>
</dbReference>
<accession>A0ABD1ZMX0</accession>
<dbReference type="Gene3D" id="2.60.40.150">
    <property type="entry name" value="C2 domain"/>
    <property type="match status" value="2"/>
</dbReference>
<sequence>MADLKAKLVRPLQHDRTQSAGRAFDLDSIAEGSNGLHVTNTERACRVTVNILGARNLRKKETGPDAKDPVFKVKLEKVTQRSREIKTVLDEHGNVRVNQSFTFDVKDLKTAVLSIHVVARGLLGMEESLGNTRDTRVSDLLDDDSSQDEKNFAAIWYDLTSKDGAKRPGKVLMHIVAAIAEPEQKISLFIGTWNVGNSRPPKDLTPWIPPNPDYELVAIGSQECDYPARHPFTECSKDWLHTLSAHLGVRYKVVHSTSRGQMRLVIFVRSDSEKAISELDSGSEATGVGHVMANKGGVCIAFKFWDTSLCFVNSHFAAHAGQCEARNSNYREIAGQLRVGIPTMDILNQYHHVFWFGDLNYRLDFSSLSGKPLTPDREFWKELVRKIHDGDYGNLLKFDELQKEIQESRVLHGFKEGQIKFPPTFKMQKETEDGYDQKRMPAWCDRVLWRNLPGCSIKQKSYFSAPKLTTSDHKPVAATFSMTAYALPAPIASAGDIEEDDKRWHVEFTSLRAKKLRASDINGFSDPYVSFVGPNLIHEFHSRVRHQTLNPVWNPKQELPVLVLNVFPLQRLEREYVFVRVLDRDYTSADDTIGYAVISLATAVQMFKKGPSETAHFKVPLTHRGLPAGTLEGGMKLTWERNAERRRISIKSSLIGKTMSFKETIKRRVLLKP</sequence>
<protein>
    <recommendedName>
        <fullName evidence="2">C2 domain-containing protein</fullName>
    </recommendedName>
</protein>
<comment type="caution">
    <text evidence="3">The sequence shown here is derived from an EMBL/GenBank/DDBJ whole genome shotgun (WGS) entry which is preliminary data.</text>
</comment>
<dbReference type="InterPro" id="IPR000008">
    <property type="entry name" value="C2_dom"/>
</dbReference>
<dbReference type="SMART" id="SM00128">
    <property type="entry name" value="IPPc"/>
    <property type="match status" value="1"/>
</dbReference>
<dbReference type="Gene3D" id="3.60.10.10">
    <property type="entry name" value="Endonuclease/exonuclease/phosphatase"/>
    <property type="match status" value="1"/>
</dbReference>
<gene>
    <name evidence="3" type="ORF">R1flu_019707</name>
</gene>
<feature type="domain" description="C2" evidence="2">
    <location>
        <begin position="486"/>
        <end position="615"/>
    </location>
</feature>
<dbReference type="Pfam" id="PF22669">
    <property type="entry name" value="Exo_endo_phos2"/>
    <property type="match status" value="1"/>
</dbReference>
<feature type="domain" description="C2" evidence="2">
    <location>
        <begin position="32"/>
        <end position="151"/>
    </location>
</feature>
<evidence type="ECO:0000259" key="2">
    <source>
        <dbReference type="PROSITE" id="PS50004"/>
    </source>
</evidence>
<keyword evidence="4" id="KW-1185">Reference proteome</keyword>
<dbReference type="SUPFAM" id="SSF56219">
    <property type="entry name" value="DNase I-like"/>
    <property type="match status" value="1"/>
</dbReference>
<dbReference type="AlphaFoldDB" id="A0ABD1ZMX0"/>
<dbReference type="EMBL" id="JBHFFA010000001">
    <property type="protein sequence ID" value="KAL2651579.1"/>
    <property type="molecule type" value="Genomic_DNA"/>
</dbReference>
<reference evidence="3 4" key="1">
    <citation type="submission" date="2024-09" db="EMBL/GenBank/DDBJ databases">
        <title>Chromosome-scale assembly of Riccia fluitans.</title>
        <authorList>
            <person name="Paukszto L."/>
            <person name="Sawicki J."/>
            <person name="Karawczyk K."/>
            <person name="Piernik-Szablinska J."/>
            <person name="Szczecinska M."/>
            <person name="Mazdziarz M."/>
        </authorList>
    </citation>
    <scope>NUCLEOTIDE SEQUENCE [LARGE SCALE GENOMIC DNA]</scope>
    <source>
        <strain evidence="3">Rf_01</strain>
        <tissue evidence="3">Aerial parts of the thallus</tissue>
    </source>
</reference>